<dbReference type="SUPFAM" id="SSF74653">
    <property type="entry name" value="TolA/TonB C-terminal domain"/>
    <property type="match status" value="1"/>
</dbReference>
<comment type="caution">
    <text evidence="7">The sequence shown here is derived from an EMBL/GenBank/DDBJ whole genome shotgun (WGS) entry which is preliminary data.</text>
</comment>
<gene>
    <name evidence="7" type="ORF">GRI75_11170</name>
</gene>
<keyword evidence="4" id="KW-0472">Membrane</keyword>
<dbReference type="InterPro" id="IPR037682">
    <property type="entry name" value="TonB_C"/>
</dbReference>
<proteinExistence type="predicted"/>
<dbReference type="OrthoDB" id="7390536at2"/>
<evidence type="ECO:0000256" key="5">
    <source>
        <dbReference type="SAM" id="MobiDB-lite"/>
    </source>
</evidence>
<dbReference type="Proteomes" id="UP000469159">
    <property type="component" value="Unassembled WGS sequence"/>
</dbReference>
<dbReference type="Pfam" id="PF03544">
    <property type="entry name" value="TonB_C"/>
    <property type="match status" value="1"/>
</dbReference>
<reference evidence="7 8" key="1">
    <citation type="submission" date="2019-12" db="EMBL/GenBank/DDBJ databases">
        <title>Genomic-based taxomic classification of the family Erythrobacteraceae.</title>
        <authorList>
            <person name="Xu L."/>
        </authorList>
    </citation>
    <scope>NUCLEOTIDE SEQUENCE [LARGE SCALE GENOMIC DNA]</scope>
    <source>
        <strain evidence="7 8">MCCC 1K02066</strain>
    </source>
</reference>
<feature type="region of interest" description="Disordered" evidence="5">
    <location>
        <begin position="56"/>
        <end position="162"/>
    </location>
</feature>
<keyword evidence="2" id="KW-0812">Transmembrane</keyword>
<protein>
    <submittedName>
        <fullName evidence="7">TonB family protein</fullName>
    </submittedName>
</protein>
<dbReference type="NCBIfam" id="TIGR01352">
    <property type="entry name" value="tonB_Cterm"/>
    <property type="match status" value="1"/>
</dbReference>
<dbReference type="AlphaFoldDB" id="A0A6I4UTG5"/>
<dbReference type="Gene3D" id="3.30.1150.10">
    <property type="match status" value="1"/>
</dbReference>
<evidence type="ECO:0000256" key="3">
    <source>
        <dbReference type="ARBA" id="ARBA00022989"/>
    </source>
</evidence>
<evidence type="ECO:0000313" key="7">
    <source>
        <dbReference type="EMBL" id="MXP42200.1"/>
    </source>
</evidence>
<evidence type="ECO:0000256" key="2">
    <source>
        <dbReference type="ARBA" id="ARBA00022692"/>
    </source>
</evidence>
<dbReference type="GO" id="GO:0016020">
    <property type="term" value="C:membrane"/>
    <property type="evidence" value="ECO:0007669"/>
    <property type="project" value="UniProtKB-SubCell"/>
</dbReference>
<dbReference type="InterPro" id="IPR006260">
    <property type="entry name" value="TonB/TolA_C"/>
</dbReference>
<organism evidence="7 8">
    <name type="scientific">Croceibacterium soli</name>
    <dbReference type="NCBI Taxonomy" id="1739690"/>
    <lineage>
        <taxon>Bacteria</taxon>
        <taxon>Pseudomonadati</taxon>
        <taxon>Pseudomonadota</taxon>
        <taxon>Alphaproteobacteria</taxon>
        <taxon>Sphingomonadales</taxon>
        <taxon>Erythrobacteraceae</taxon>
        <taxon>Croceibacterium</taxon>
    </lineage>
</organism>
<evidence type="ECO:0000313" key="8">
    <source>
        <dbReference type="Proteomes" id="UP000469159"/>
    </source>
</evidence>
<evidence type="ECO:0000259" key="6">
    <source>
        <dbReference type="Pfam" id="PF03544"/>
    </source>
</evidence>
<feature type="compositionally biased region" description="Gly residues" evidence="5">
    <location>
        <begin position="122"/>
        <end position="146"/>
    </location>
</feature>
<evidence type="ECO:0000256" key="4">
    <source>
        <dbReference type="ARBA" id="ARBA00023136"/>
    </source>
</evidence>
<feature type="domain" description="TonB C-terminal" evidence="6">
    <location>
        <begin position="173"/>
        <end position="236"/>
    </location>
</feature>
<evidence type="ECO:0000256" key="1">
    <source>
        <dbReference type="ARBA" id="ARBA00004167"/>
    </source>
</evidence>
<sequence>MRDAASFTERKHRPKWGTLLLVGLLHVAVLAGLVRAFAPDLPRAVAEQAASLVTVTVFTPPPPPPEPRADPAPHEGAAGEQGRRATPREVTAPPVPRPVTLPAPRVRSTGTANTSGAAERGQGSGAGGEGEGTGSGRSGSGTGGGVPAAPPVKIAGNIDDSDIDDFPVPPGGRESRIGQSVIVAMTVGTDGRATNCRVAKPSNDPAADRLVCQLAVERFRFRPATDANGNPVPATYGWRQDFFRRE</sequence>
<keyword evidence="3" id="KW-1133">Transmembrane helix</keyword>
<dbReference type="EMBL" id="WTYK01000006">
    <property type="protein sequence ID" value="MXP42200.1"/>
    <property type="molecule type" value="Genomic_DNA"/>
</dbReference>
<keyword evidence="8" id="KW-1185">Reference proteome</keyword>
<comment type="subcellular location">
    <subcellularLocation>
        <location evidence="1">Membrane</location>
        <topology evidence="1">Single-pass membrane protein</topology>
    </subcellularLocation>
</comment>
<accession>A0A6I4UTG5</accession>
<dbReference type="GO" id="GO:0055085">
    <property type="term" value="P:transmembrane transport"/>
    <property type="evidence" value="ECO:0007669"/>
    <property type="project" value="InterPro"/>
</dbReference>
<name>A0A6I4UTG5_9SPHN</name>